<organism evidence="1 2">
    <name type="scientific">Cohnella herbarum</name>
    <dbReference type="NCBI Taxonomy" id="2728023"/>
    <lineage>
        <taxon>Bacteria</taxon>
        <taxon>Bacillati</taxon>
        <taxon>Bacillota</taxon>
        <taxon>Bacilli</taxon>
        <taxon>Bacillales</taxon>
        <taxon>Paenibacillaceae</taxon>
        <taxon>Cohnella</taxon>
    </lineage>
</organism>
<dbReference type="RefSeq" id="WP_169279219.1">
    <property type="nucleotide sequence ID" value="NZ_CP051680.1"/>
</dbReference>
<evidence type="ECO:0008006" key="3">
    <source>
        <dbReference type="Google" id="ProtNLM"/>
    </source>
</evidence>
<dbReference type="EMBL" id="CP051680">
    <property type="protein sequence ID" value="QJD82923.1"/>
    <property type="molecule type" value="Genomic_DNA"/>
</dbReference>
<gene>
    <name evidence="1" type="ORF">HH215_06855</name>
</gene>
<keyword evidence="2" id="KW-1185">Reference proteome</keyword>
<accession>A0A7Z2VGS5</accession>
<protein>
    <recommendedName>
        <fullName evidence="3">DUF4177 domain-containing protein</fullName>
    </recommendedName>
</protein>
<evidence type="ECO:0000313" key="1">
    <source>
        <dbReference type="EMBL" id="QJD82923.1"/>
    </source>
</evidence>
<evidence type="ECO:0000313" key="2">
    <source>
        <dbReference type="Proteomes" id="UP000502248"/>
    </source>
</evidence>
<dbReference type="Proteomes" id="UP000502248">
    <property type="component" value="Chromosome"/>
</dbReference>
<reference evidence="1 2" key="1">
    <citation type="submission" date="2020-04" db="EMBL/GenBank/DDBJ databases">
        <title>Genome sequencing of novel species.</title>
        <authorList>
            <person name="Heo J."/>
            <person name="Kim S.-J."/>
            <person name="Kim J.-S."/>
            <person name="Hong S.-B."/>
            <person name="Kwon S.-W."/>
        </authorList>
    </citation>
    <scope>NUCLEOTIDE SEQUENCE [LARGE SCALE GENOMIC DNA]</scope>
    <source>
        <strain evidence="1 2">MFER-1</strain>
    </source>
</reference>
<sequence>MQQAIVVYFLSEKKNNLDELNHLLASGWKVINQSAMGGGGGNNAVYSLVVVEKAD</sequence>
<name>A0A7Z2VGS5_9BACL</name>
<proteinExistence type="predicted"/>
<dbReference type="KEGG" id="cheb:HH215_06855"/>
<dbReference type="AlphaFoldDB" id="A0A7Z2VGS5"/>